<evidence type="ECO:0000313" key="1">
    <source>
        <dbReference type="EMBL" id="BAH40905.1"/>
    </source>
</evidence>
<gene>
    <name evidence="1" type="ordered locus">GAU_3863</name>
</gene>
<dbReference type="KEGG" id="gau:GAU_3863"/>
<dbReference type="eggNOG" id="COG1462">
    <property type="taxonomic scope" value="Bacteria"/>
</dbReference>
<protein>
    <recommendedName>
        <fullName evidence="3">Tetratricopeptide repeat protein</fullName>
    </recommendedName>
</protein>
<sequence>MPPVALNEYAIWRYVLPETYTWENTRMSAASLVRRSRRALAVTLAGAAALAGGSAIAGAQGAATKPTVAIMYFTNGAISNNAEYAPLSKGLAEMLITELSGNENIRVVERDRLQSLLDEQNLGASGRVATETAAKIGKTLGALHMLMGSFVIDPKNTMRMDVRAINTETSELEYATSVTGKADKMLELLGELGTKLNTGLKLPSVQRGFEEGKAVGAKGPNQLKSMMLLSRALEQQDRKNNVQAVALYKESIQANPDNQRAKTLLASLESGTR</sequence>
<accession>C1AEH8</accession>
<dbReference type="InterPro" id="IPR005534">
    <property type="entry name" value="Curli_assmbl/transp-comp_CsgG"/>
</dbReference>
<dbReference type="Pfam" id="PF03783">
    <property type="entry name" value="CsgG"/>
    <property type="match status" value="1"/>
</dbReference>
<dbReference type="HOGENOM" id="CLU_1018455_0_0_0"/>
<proteinExistence type="predicted"/>
<evidence type="ECO:0008006" key="3">
    <source>
        <dbReference type="Google" id="ProtNLM"/>
    </source>
</evidence>
<keyword evidence="2" id="KW-1185">Reference proteome</keyword>
<name>C1AEH8_GEMAT</name>
<dbReference type="AlphaFoldDB" id="C1AEH8"/>
<reference evidence="2" key="1">
    <citation type="submission" date="2006-03" db="EMBL/GenBank/DDBJ databases">
        <title>Complete genome sequence of Gemmatimonas aurantiaca T-27 that represents a novel phylum Gemmatimonadetes.</title>
        <authorList>
            <person name="Takasaki K."/>
            <person name="Ichikawa N."/>
            <person name="Miura H."/>
            <person name="Matsushita S."/>
            <person name="Watanabe Y."/>
            <person name="Oguchi A."/>
            <person name="Ankai A."/>
            <person name="Yashiro I."/>
            <person name="Takahashi M."/>
            <person name="Terui Y."/>
            <person name="Fukui S."/>
            <person name="Yokoyama H."/>
            <person name="Tanikawa S."/>
            <person name="Hanada S."/>
            <person name="Kamagata Y."/>
            <person name="Fujita N."/>
        </authorList>
    </citation>
    <scope>NUCLEOTIDE SEQUENCE [LARGE SCALE GENOMIC DNA]</scope>
    <source>
        <strain evidence="2">T-27 / DSM 14586 / JCM 11422 / NBRC 100505</strain>
    </source>
</reference>
<evidence type="ECO:0000313" key="2">
    <source>
        <dbReference type="Proteomes" id="UP000002209"/>
    </source>
</evidence>
<organism evidence="1 2">
    <name type="scientific">Gemmatimonas aurantiaca (strain DSM 14586 / JCM 11422 / NBRC 100505 / T-27)</name>
    <dbReference type="NCBI Taxonomy" id="379066"/>
    <lineage>
        <taxon>Bacteria</taxon>
        <taxon>Pseudomonadati</taxon>
        <taxon>Gemmatimonadota</taxon>
        <taxon>Gemmatimonadia</taxon>
        <taxon>Gemmatimonadales</taxon>
        <taxon>Gemmatimonadaceae</taxon>
        <taxon>Gemmatimonas</taxon>
    </lineage>
</organism>
<dbReference type="EMBL" id="AP009153">
    <property type="protein sequence ID" value="BAH40905.1"/>
    <property type="molecule type" value="Genomic_DNA"/>
</dbReference>
<dbReference type="Proteomes" id="UP000002209">
    <property type="component" value="Chromosome"/>
</dbReference>
<dbReference type="STRING" id="379066.GAU_3863"/>
<dbReference type="GO" id="GO:0030288">
    <property type="term" value="C:outer membrane-bounded periplasmic space"/>
    <property type="evidence" value="ECO:0007669"/>
    <property type="project" value="InterPro"/>
</dbReference>
<dbReference type="Gene3D" id="3.40.50.10610">
    <property type="entry name" value="ABC-type transport auxiliary lipoprotein component"/>
    <property type="match status" value="1"/>
</dbReference>